<name>A0A915YFN0_9BACT</name>
<organism evidence="2 3">
    <name type="scientific">Aureispira anguillae</name>
    <dbReference type="NCBI Taxonomy" id="2864201"/>
    <lineage>
        <taxon>Bacteria</taxon>
        <taxon>Pseudomonadati</taxon>
        <taxon>Bacteroidota</taxon>
        <taxon>Saprospiria</taxon>
        <taxon>Saprospirales</taxon>
        <taxon>Saprospiraceae</taxon>
        <taxon>Aureispira</taxon>
    </lineage>
</organism>
<keyword evidence="3" id="KW-1185">Reference proteome</keyword>
<keyword evidence="1" id="KW-0472">Membrane</keyword>
<dbReference type="Gene3D" id="2.180.10.10">
    <property type="entry name" value="RHS repeat-associated core"/>
    <property type="match status" value="1"/>
</dbReference>
<evidence type="ECO:0008006" key="4">
    <source>
        <dbReference type="Google" id="ProtNLM"/>
    </source>
</evidence>
<evidence type="ECO:0000256" key="1">
    <source>
        <dbReference type="SAM" id="Phobius"/>
    </source>
</evidence>
<feature type="transmembrane region" description="Helical" evidence="1">
    <location>
        <begin position="28"/>
        <end position="48"/>
    </location>
</feature>
<accession>A0A915YFN0</accession>
<reference evidence="2" key="1">
    <citation type="submission" date="2022-09" db="EMBL/GenBank/DDBJ databases">
        <title>Aureispira anguillicida sp. nov., isolated from Leptocephalus of Japanese eel Anguilla japonica.</title>
        <authorList>
            <person name="Yuasa K."/>
            <person name="Mekata T."/>
            <person name="Ikunari K."/>
        </authorList>
    </citation>
    <scope>NUCLEOTIDE SEQUENCE</scope>
    <source>
        <strain evidence="2">EL160426</strain>
    </source>
</reference>
<dbReference type="EMBL" id="AP026867">
    <property type="protein sequence ID" value="BDS12275.1"/>
    <property type="molecule type" value="Genomic_DNA"/>
</dbReference>
<dbReference type="AlphaFoldDB" id="A0A915YFN0"/>
<evidence type="ECO:0000313" key="3">
    <source>
        <dbReference type="Proteomes" id="UP001060919"/>
    </source>
</evidence>
<protein>
    <recommendedName>
        <fullName evidence="4">YD repeat-containing protein</fullName>
    </recommendedName>
</protein>
<dbReference type="Proteomes" id="UP001060919">
    <property type="component" value="Chromosome"/>
</dbReference>
<dbReference type="RefSeq" id="WP_264793371.1">
    <property type="nucleotide sequence ID" value="NZ_AP026867.1"/>
</dbReference>
<gene>
    <name evidence="2" type="ORF">AsAng_0029940</name>
</gene>
<evidence type="ECO:0000313" key="2">
    <source>
        <dbReference type="EMBL" id="BDS12275.1"/>
    </source>
</evidence>
<dbReference type="KEGG" id="aup:AsAng_0029940"/>
<keyword evidence="1" id="KW-1133">Transmembrane helix</keyword>
<sequence>MEAATTRQQNVTSSTHNKIGTQRLLFNVWKRGIVLWGSLVVVLFLGAFKGKTIGNAVASDLEKMRLKGAIKSISQRVYDAGKKNGIIKKRHLMLDPLENWDIEFNKKGYIQEKKCYDAANELIFYYEYKYKKKRLLVKKNMYDHRNYRIEQVAYVYNGFGELAAESIYGADNTLLVRYIHTYSPKGLLKETDVHAPSSRYTASKYEFVYNKKGLVVEEYTYNNKDQLHQTNYYSYDKNDYVKEHTIKNHLDNFTFTSYSRYDERGNLITYQAPAEKEPLTSYTYTFDEHGNWTCQTHYKKGSVQQIIERSIVYD</sequence>
<proteinExistence type="predicted"/>
<keyword evidence="1" id="KW-0812">Transmembrane</keyword>